<comment type="caution">
    <text evidence="2">The sequence shown here is derived from an EMBL/GenBank/DDBJ whole genome shotgun (WGS) entry which is preliminary data.</text>
</comment>
<evidence type="ECO:0000313" key="3">
    <source>
        <dbReference type="Proteomes" id="UP000789901"/>
    </source>
</evidence>
<evidence type="ECO:0000256" key="1">
    <source>
        <dbReference type="SAM" id="MobiDB-lite"/>
    </source>
</evidence>
<evidence type="ECO:0000313" key="2">
    <source>
        <dbReference type="EMBL" id="CAG8845671.1"/>
    </source>
</evidence>
<dbReference type="EMBL" id="CAJVQB010080518">
    <property type="protein sequence ID" value="CAG8845671.1"/>
    <property type="molecule type" value="Genomic_DNA"/>
</dbReference>
<feature type="non-terminal residue" evidence="2">
    <location>
        <position position="308"/>
    </location>
</feature>
<reference evidence="2 3" key="1">
    <citation type="submission" date="2021-06" db="EMBL/GenBank/DDBJ databases">
        <authorList>
            <person name="Kallberg Y."/>
            <person name="Tangrot J."/>
            <person name="Rosling A."/>
        </authorList>
    </citation>
    <scope>NUCLEOTIDE SEQUENCE [LARGE SCALE GENOMIC DNA]</scope>
    <source>
        <strain evidence="2 3">120-4 pot B 10/14</strain>
    </source>
</reference>
<accession>A0ABN7X1J3</accession>
<gene>
    <name evidence="2" type="ORF">GMARGA_LOCUS37768</name>
</gene>
<keyword evidence="3" id="KW-1185">Reference proteome</keyword>
<proteinExistence type="predicted"/>
<feature type="non-terminal residue" evidence="2">
    <location>
        <position position="1"/>
    </location>
</feature>
<protein>
    <submittedName>
        <fullName evidence="2">32342_t:CDS:1</fullName>
    </submittedName>
</protein>
<feature type="region of interest" description="Disordered" evidence="1">
    <location>
        <begin position="288"/>
        <end position="308"/>
    </location>
</feature>
<sequence>GWVRHGLPDQRTKAVLAESLCELSAPIAIVKLRSCDQRYRENVKRTLLVKVYEEKRMENENHLMAIVESMIELLVEVMKSLKKQKIKKKCYRPRLCYVCRRQEHLARSCLNQVKHECQEHIRDVQFMRIIDPKVGKYENGKRVGNDKRERINDGRFKKKATRMKNITIPVKSFCKKGEDFVDDVESNEFSKAKSCEVGAKKNKFKPFTYHQRSVRLSDTDRDYKVNHRDKSRKTNMSINISSDEMRQMNNKRFECLPESNCEVTLDIKSAEEMARKNECDEVDVINGDGNHGNTETRMRNGMISMTNI</sequence>
<organism evidence="2 3">
    <name type="scientific">Gigaspora margarita</name>
    <dbReference type="NCBI Taxonomy" id="4874"/>
    <lineage>
        <taxon>Eukaryota</taxon>
        <taxon>Fungi</taxon>
        <taxon>Fungi incertae sedis</taxon>
        <taxon>Mucoromycota</taxon>
        <taxon>Glomeromycotina</taxon>
        <taxon>Glomeromycetes</taxon>
        <taxon>Diversisporales</taxon>
        <taxon>Gigasporaceae</taxon>
        <taxon>Gigaspora</taxon>
    </lineage>
</organism>
<name>A0ABN7X1J3_GIGMA</name>
<dbReference type="Proteomes" id="UP000789901">
    <property type="component" value="Unassembled WGS sequence"/>
</dbReference>